<dbReference type="PROSITE" id="PS01229">
    <property type="entry name" value="COF_2"/>
    <property type="match status" value="1"/>
</dbReference>
<dbReference type="Gene3D" id="3.40.50.1000">
    <property type="entry name" value="HAD superfamily/HAD-like"/>
    <property type="match status" value="1"/>
</dbReference>
<proteinExistence type="predicted"/>
<evidence type="ECO:0000313" key="1">
    <source>
        <dbReference type="EMBL" id="MCU6695914.1"/>
    </source>
</evidence>
<dbReference type="NCBIfam" id="TIGR00099">
    <property type="entry name" value="Cof-subfamily"/>
    <property type="match status" value="1"/>
</dbReference>
<keyword evidence="2" id="KW-1185">Reference proteome</keyword>
<dbReference type="EMBL" id="JAOQKC010000003">
    <property type="protein sequence ID" value="MCU6695914.1"/>
    <property type="molecule type" value="Genomic_DNA"/>
</dbReference>
<dbReference type="InterPro" id="IPR023214">
    <property type="entry name" value="HAD_sf"/>
</dbReference>
<keyword evidence="1" id="KW-0378">Hydrolase</keyword>
<comment type="caution">
    <text evidence="1">The sequence shown here is derived from an EMBL/GenBank/DDBJ whole genome shotgun (WGS) entry which is preliminary data.</text>
</comment>
<evidence type="ECO:0000313" key="2">
    <source>
        <dbReference type="Proteomes" id="UP001652461"/>
    </source>
</evidence>
<dbReference type="InterPro" id="IPR000150">
    <property type="entry name" value="Cof"/>
</dbReference>
<dbReference type="Proteomes" id="UP001652461">
    <property type="component" value="Unassembled WGS sequence"/>
</dbReference>
<protein>
    <submittedName>
        <fullName evidence="1">Cof-type HAD-IIB family hydrolase</fullName>
    </submittedName>
</protein>
<sequence length="256" mass="28381">MIKAAFFDIDGTLMDHSIGQIPSDAKRALAELQRNGVKIFTSTGRHLLELQELGVTELAFDGHVLLNGQICLDKEEQLIDACAIPEEDMQGALRWFEEMELPVAFVEQKQIYINFINDRVRKTQADISSELPKLGRFGGNPVYLVNVFADEADVNRVLVDMPHCRMTRWNPYGVDIIAAGNSKARGMERMLRHYGIDREEIIAFGDGENDMEMLEYAGIGVAMGNADPEVKVIADYVTDGVGEGGIAHALAHFGLI</sequence>
<reference evidence="1 2" key="1">
    <citation type="journal article" date="2021" name="ISME Commun">
        <title>Automated analysis of genomic sequences facilitates high-throughput and comprehensive description of bacteria.</title>
        <authorList>
            <person name="Hitch T.C.A."/>
        </authorList>
    </citation>
    <scope>NUCLEOTIDE SEQUENCE [LARGE SCALE GENOMIC DNA]</scope>
    <source>
        <strain evidence="1 2">Sanger_04</strain>
    </source>
</reference>
<dbReference type="InterPro" id="IPR036412">
    <property type="entry name" value="HAD-like_sf"/>
</dbReference>
<dbReference type="SFLD" id="SFLDS00003">
    <property type="entry name" value="Haloacid_Dehalogenase"/>
    <property type="match status" value="1"/>
</dbReference>
<dbReference type="SFLD" id="SFLDG01140">
    <property type="entry name" value="C2.B:_Phosphomannomutase_and_P"/>
    <property type="match status" value="1"/>
</dbReference>
<dbReference type="PANTHER" id="PTHR10000:SF25">
    <property type="entry name" value="PHOSPHATASE YKRA-RELATED"/>
    <property type="match status" value="1"/>
</dbReference>
<dbReference type="NCBIfam" id="TIGR01484">
    <property type="entry name" value="HAD-SF-IIB"/>
    <property type="match status" value="1"/>
</dbReference>
<dbReference type="GO" id="GO:0016787">
    <property type="term" value="F:hydrolase activity"/>
    <property type="evidence" value="ECO:0007669"/>
    <property type="project" value="UniProtKB-KW"/>
</dbReference>
<dbReference type="SUPFAM" id="SSF56784">
    <property type="entry name" value="HAD-like"/>
    <property type="match status" value="1"/>
</dbReference>
<organism evidence="1 2">
    <name type="scientific">Laedolimicola ammoniilytica</name>
    <dbReference type="NCBI Taxonomy" id="2981771"/>
    <lineage>
        <taxon>Bacteria</taxon>
        <taxon>Bacillati</taxon>
        <taxon>Bacillota</taxon>
        <taxon>Clostridia</taxon>
        <taxon>Lachnospirales</taxon>
        <taxon>Lachnospiraceae</taxon>
        <taxon>Laedolimicola</taxon>
    </lineage>
</organism>
<name>A0ABT2RUB6_9FIRM</name>
<dbReference type="Gene3D" id="3.30.1240.10">
    <property type="match status" value="1"/>
</dbReference>
<dbReference type="RefSeq" id="WP_158361995.1">
    <property type="nucleotide sequence ID" value="NZ_JAOQKC010000003.1"/>
</dbReference>
<dbReference type="InterPro" id="IPR006379">
    <property type="entry name" value="HAD-SF_hydro_IIB"/>
</dbReference>
<accession>A0ABT2RUB6</accession>
<dbReference type="PANTHER" id="PTHR10000">
    <property type="entry name" value="PHOSPHOSERINE PHOSPHATASE"/>
    <property type="match status" value="1"/>
</dbReference>
<dbReference type="Pfam" id="PF08282">
    <property type="entry name" value="Hydrolase_3"/>
    <property type="match status" value="1"/>
</dbReference>
<gene>
    <name evidence="1" type="ORF">OCV63_03255</name>
</gene>